<comment type="caution">
    <text evidence="2">The sequence shown here is derived from an EMBL/GenBank/DDBJ whole genome shotgun (WGS) entry which is preliminary data.</text>
</comment>
<organism evidence="2 3">
    <name type="scientific">Ridgeia piscesae</name>
    <name type="common">Tubeworm</name>
    <dbReference type="NCBI Taxonomy" id="27915"/>
    <lineage>
        <taxon>Eukaryota</taxon>
        <taxon>Metazoa</taxon>
        <taxon>Spiralia</taxon>
        <taxon>Lophotrochozoa</taxon>
        <taxon>Annelida</taxon>
        <taxon>Polychaeta</taxon>
        <taxon>Sedentaria</taxon>
        <taxon>Canalipalpata</taxon>
        <taxon>Sabellida</taxon>
        <taxon>Siboglinidae</taxon>
        <taxon>Ridgeia</taxon>
    </lineage>
</organism>
<dbReference type="AlphaFoldDB" id="A0AAD9NKG7"/>
<feature type="region of interest" description="Disordered" evidence="1">
    <location>
        <begin position="1"/>
        <end position="93"/>
    </location>
</feature>
<gene>
    <name evidence="2" type="ORF">NP493_1049g00032</name>
</gene>
<proteinExistence type="predicted"/>
<reference evidence="2" key="1">
    <citation type="journal article" date="2023" name="Mol. Biol. Evol.">
        <title>Third-Generation Sequencing Reveals the Adaptive Role of the Epigenome in Three Deep-Sea Polychaetes.</title>
        <authorList>
            <person name="Perez M."/>
            <person name="Aroh O."/>
            <person name="Sun Y."/>
            <person name="Lan Y."/>
            <person name="Juniper S.K."/>
            <person name="Young C.R."/>
            <person name="Angers B."/>
            <person name="Qian P.Y."/>
        </authorList>
    </citation>
    <scope>NUCLEOTIDE SEQUENCE</scope>
    <source>
        <strain evidence="2">R07B-5</strain>
    </source>
</reference>
<keyword evidence="3" id="KW-1185">Reference proteome</keyword>
<feature type="compositionally biased region" description="Basic residues" evidence="1">
    <location>
        <begin position="40"/>
        <end position="64"/>
    </location>
</feature>
<evidence type="ECO:0000256" key="1">
    <source>
        <dbReference type="SAM" id="MobiDB-lite"/>
    </source>
</evidence>
<sequence length="107" mass="11746">MAPNHGRDSTDGYLKRRRSGQNRHTSDASASRPESCPLIKSRRLRRCRSRSHSGARLSGAKHVRFSLPCNGAAGKMAGSSRRSIRQQRSASLPPVCTSLTAHRHGSR</sequence>
<accession>A0AAD9NKG7</accession>
<protein>
    <submittedName>
        <fullName evidence="2">Uncharacterized protein</fullName>
    </submittedName>
</protein>
<evidence type="ECO:0000313" key="3">
    <source>
        <dbReference type="Proteomes" id="UP001209878"/>
    </source>
</evidence>
<dbReference type="EMBL" id="JAODUO010001048">
    <property type="protein sequence ID" value="KAK2171596.1"/>
    <property type="molecule type" value="Genomic_DNA"/>
</dbReference>
<feature type="compositionally biased region" description="Basic and acidic residues" evidence="1">
    <location>
        <begin position="1"/>
        <end position="14"/>
    </location>
</feature>
<dbReference type="Proteomes" id="UP001209878">
    <property type="component" value="Unassembled WGS sequence"/>
</dbReference>
<evidence type="ECO:0000313" key="2">
    <source>
        <dbReference type="EMBL" id="KAK2171596.1"/>
    </source>
</evidence>
<name>A0AAD9NKG7_RIDPI</name>